<evidence type="ECO:0000256" key="2">
    <source>
        <dbReference type="SAM" id="MobiDB-lite"/>
    </source>
</evidence>
<feature type="region of interest" description="Disordered" evidence="2">
    <location>
        <begin position="342"/>
        <end position="391"/>
    </location>
</feature>
<feature type="compositionally biased region" description="Basic residues" evidence="2">
    <location>
        <begin position="213"/>
        <end position="230"/>
    </location>
</feature>
<feature type="region of interest" description="Disordered" evidence="2">
    <location>
        <begin position="157"/>
        <end position="232"/>
    </location>
</feature>
<evidence type="ECO:0000313" key="4">
    <source>
        <dbReference type="EMBL" id="TPX42019.1"/>
    </source>
</evidence>
<keyword evidence="5" id="KW-1185">Reference proteome</keyword>
<evidence type="ECO:0000313" key="3">
    <source>
        <dbReference type="EMBL" id="TPX34123.1"/>
    </source>
</evidence>
<dbReference type="OrthoDB" id="272077at2759"/>
<dbReference type="VEuPathDB" id="FungiDB:SeMB42_g07367"/>
<dbReference type="PANTHER" id="PTHR46430">
    <property type="entry name" value="PROTEIN SKT5-RELATED"/>
    <property type="match status" value="1"/>
</dbReference>
<reference evidence="5 6" key="1">
    <citation type="journal article" date="2019" name="Sci. Rep.">
        <title>Comparative genomics of chytrid fungi reveal insights into the obligate biotrophic and pathogenic lifestyle of Synchytrium endobioticum.</title>
        <authorList>
            <person name="van de Vossenberg B.T.L.H."/>
            <person name="Warris S."/>
            <person name="Nguyen H.D.T."/>
            <person name="van Gent-Pelzer M.P.E."/>
            <person name="Joly D.L."/>
            <person name="van de Geest H.C."/>
            <person name="Bonants P.J.M."/>
            <person name="Smith D.S."/>
            <person name="Levesque C.A."/>
            <person name="van der Lee T.A.J."/>
        </authorList>
    </citation>
    <scope>NUCLEOTIDE SEQUENCE [LARGE SCALE GENOMIC DNA]</scope>
    <source>
        <strain evidence="4 6">LEV6574</strain>
        <strain evidence="3 5">MB42</strain>
    </source>
</reference>
<dbReference type="SUPFAM" id="SSF81901">
    <property type="entry name" value="HCP-like"/>
    <property type="match status" value="1"/>
</dbReference>
<feature type="compositionally biased region" description="Low complexity" evidence="2">
    <location>
        <begin position="687"/>
        <end position="697"/>
    </location>
</feature>
<dbReference type="InterPro" id="IPR006597">
    <property type="entry name" value="Sel1-like"/>
</dbReference>
<dbReference type="Gene3D" id="1.25.40.10">
    <property type="entry name" value="Tetratricopeptide repeat domain"/>
    <property type="match status" value="1"/>
</dbReference>
<dbReference type="STRING" id="286115.A0A507CSA4"/>
<gene>
    <name evidence="4" type="ORF">SeLEV6574_g05809</name>
    <name evidence="3" type="ORF">SeMB42_g07367</name>
</gene>
<feature type="compositionally biased region" description="Low complexity" evidence="2">
    <location>
        <begin position="187"/>
        <end position="200"/>
    </location>
</feature>
<dbReference type="InterPro" id="IPR051726">
    <property type="entry name" value="Chitin_Synth_Reg"/>
</dbReference>
<dbReference type="Proteomes" id="UP000317494">
    <property type="component" value="Unassembled WGS sequence"/>
</dbReference>
<dbReference type="EMBL" id="QEAN01000510">
    <property type="protein sequence ID" value="TPX34123.1"/>
    <property type="molecule type" value="Genomic_DNA"/>
</dbReference>
<dbReference type="EMBL" id="QEAM01000291">
    <property type="protein sequence ID" value="TPX42019.1"/>
    <property type="molecule type" value="Genomic_DNA"/>
</dbReference>
<name>A0A507CSA4_9FUNG</name>
<feature type="region of interest" description="Disordered" evidence="2">
    <location>
        <begin position="22"/>
        <end position="48"/>
    </location>
</feature>
<sequence>MATSPLPSCAVAPQYTSCDIETASTASDTSTSTDTDTDHGAPCPTRRGRVATRNNLRTLRDPSKDWNAALNRRKEGRARIQAAGAIGTFIPALATTLPSTHRSDHGPMHHRADLVATTHAGLKRAKSTTTVRSSHINMIASAWQDKGLDFIMAEAAKDPDTDTDTARAQSTSTQPDMSSERDLPFYPSVVSPPSRSGPARPLKPGAEGDGKPKRTSRVSHKRPPRARSLRRQSTVEITDRLEQLAQIAAGFDDGLRELSLQGAFSCENIDNESSRKLVGRSKTLGERHRRRNSIGKNDDADYDHSLSTKACSSTFVSIATTLTSFATSLTAAVTSASPTPVAPLALDSHQEPTSSDKIPASPPLSASSSIAQSPTIPSPCTPLAPTSLSSLEKKTDSAIDFPPLPLLSKPSTCLDPSVSGPPFPLRSFSTPILNHPPSVTSSATLSSSALVKSPEVEKSDKNLECLADAGKKVQVVDSSTHLVIQSGNNTMANERLPSVAGPPPDIPDNKENEACKTFVQLKHVNVPPFKPLVNEYDASLLSGTISSIKLKPPAQSTPPPPESSESDRHGIDGSRVQSTDTSTLNPLDVSTWGISLRKTGRKARSEPRIFSDPPLVNDNDAAGPASCKASYSSSSGFLASVNARSKSDDDTAPLPVISIITSPPQATQHLHHSQSHLQALSPSALQKLTPTPTKSSPPAAPGGCTLSSDTPSSGMDKERSPVGRHLPSPPKSSTTSPPAPRASLDQLTGSVSSIFSAWNRKPDEPKPIVRGSPPKRSNKAQEYAFDAANDLEREKRRAVAPLPTLPPSNATAVLVTPAGLIHRAIPEDDPRVLPIPPGYTVHQLEENAKTLENPALALYYAKYLVSIVDADADASGMALVEALDVAQRMSDTNSGEAQHLLGRLFQMMFNDVQAVHHYGLALKNKHSLAAWDLAQAYELGRGTEKDSRKAVRHLRTAVDAGHRQAQGRLGTALIKGELGLEQDPKEGIQMLRSACEGGENADPAALYQMAWAWEKGVPAAGMLKSDEMALSMLSQSAALGYAPAQDKLGWSYVNGRLGLPRDTKQAIIWYNKAAAQGFTDSIVALGRLGVKQ</sequence>
<feature type="compositionally biased region" description="Polar residues" evidence="2">
    <location>
        <begin position="575"/>
        <end position="585"/>
    </location>
</feature>
<evidence type="ECO:0000256" key="1">
    <source>
        <dbReference type="ARBA" id="ARBA00022737"/>
    </source>
</evidence>
<feature type="region of interest" description="Disordered" evidence="2">
    <location>
        <begin position="280"/>
        <end position="301"/>
    </location>
</feature>
<feature type="compositionally biased region" description="Low complexity" evidence="2">
    <location>
        <begin position="363"/>
        <end position="375"/>
    </location>
</feature>
<evidence type="ECO:0000313" key="6">
    <source>
        <dbReference type="Proteomes" id="UP000320475"/>
    </source>
</evidence>
<keyword evidence="1" id="KW-0677">Repeat</keyword>
<comment type="caution">
    <text evidence="4">The sequence shown here is derived from an EMBL/GenBank/DDBJ whole genome shotgun (WGS) entry which is preliminary data.</text>
</comment>
<feature type="region of interest" description="Disordered" evidence="2">
    <location>
        <begin position="687"/>
        <end position="780"/>
    </location>
</feature>
<dbReference type="AlphaFoldDB" id="A0A507CSA4"/>
<proteinExistence type="predicted"/>
<dbReference type="Pfam" id="PF08238">
    <property type="entry name" value="Sel1"/>
    <property type="match status" value="4"/>
</dbReference>
<dbReference type="Proteomes" id="UP000320475">
    <property type="component" value="Unassembled WGS sequence"/>
</dbReference>
<feature type="compositionally biased region" description="Polar residues" evidence="2">
    <location>
        <begin position="745"/>
        <end position="756"/>
    </location>
</feature>
<organism evidence="4 6">
    <name type="scientific">Synchytrium endobioticum</name>
    <dbReference type="NCBI Taxonomy" id="286115"/>
    <lineage>
        <taxon>Eukaryota</taxon>
        <taxon>Fungi</taxon>
        <taxon>Fungi incertae sedis</taxon>
        <taxon>Chytridiomycota</taxon>
        <taxon>Chytridiomycota incertae sedis</taxon>
        <taxon>Chytridiomycetes</taxon>
        <taxon>Synchytriales</taxon>
        <taxon>Synchytriaceae</taxon>
        <taxon>Synchytrium</taxon>
    </lineage>
</organism>
<feature type="compositionally biased region" description="Low complexity" evidence="2">
    <location>
        <begin position="22"/>
        <end position="34"/>
    </location>
</feature>
<evidence type="ECO:0000313" key="5">
    <source>
        <dbReference type="Proteomes" id="UP000317494"/>
    </source>
</evidence>
<dbReference type="InterPro" id="IPR011990">
    <property type="entry name" value="TPR-like_helical_dom_sf"/>
</dbReference>
<protein>
    <submittedName>
        <fullName evidence="4">Uncharacterized protein</fullName>
    </submittedName>
</protein>
<feature type="region of interest" description="Disordered" evidence="2">
    <location>
        <begin position="547"/>
        <end position="630"/>
    </location>
</feature>
<accession>A0A507CSA4</accession>
<dbReference type="SMART" id="SM00671">
    <property type="entry name" value="SEL1"/>
    <property type="match status" value="5"/>
</dbReference>